<keyword evidence="11" id="KW-0762">Sugar transport</keyword>
<feature type="transmembrane region" description="Helical" evidence="9">
    <location>
        <begin position="92"/>
        <end position="118"/>
    </location>
</feature>
<dbReference type="PANTHER" id="PTHR35011:SF4">
    <property type="entry name" value="SLL1102 PROTEIN"/>
    <property type="match status" value="1"/>
</dbReference>
<dbReference type="Proteomes" id="UP000245059">
    <property type="component" value="Unassembled WGS sequence"/>
</dbReference>
<keyword evidence="7 9" id="KW-0472">Membrane</keyword>
<dbReference type="InterPro" id="IPR007387">
    <property type="entry name" value="TRAP_DctQ"/>
</dbReference>
<dbReference type="InterPro" id="IPR055348">
    <property type="entry name" value="DctQ"/>
</dbReference>
<dbReference type="GO" id="GO:0005886">
    <property type="term" value="C:plasma membrane"/>
    <property type="evidence" value="ECO:0007669"/>
    <property type="project" value="UniProtKB-SubCell"/>
</dbReference>
<name>A0A2U2AKV5_9GAMM</name>
<dbReference type="Pfam" id="PF04290">
    <property type="entry name" value="DctQ"/>
    <property type="match status" value="1"/>
</dbReference>
<keyword evidence="4 9" id="KW-0997">Cell inner membrane</keyword>
<evidence type="ECO:0000256" key="8">
    <source>
        <dbReference type="ARBA" id="ARBA00038436"/>
    </source>
</evidence>
<evidence type="ECO:0000313" key="12">
    <source>
        <dbReference type="Proteomes" id="UP000245059"/>
    </source>
</evidence>
<evidence type="ECO:0000259" key="10">
    <source>
        <dbReference type="Pfam" id="PF04290"/>
    </source>
</evidence>
<feature type="transmembrane region" description="Helical" evidence="9">
    <location>
        <begin position="55"/>
        <end position="71"/>
    </location>
</feature>
<feature type="transmembrane region" description="Helical" evidence="9">
    <location>
        <begin position="138"/>
        <end position="158"/>
    </location>
</feature>
<evidence type="ECO:0000256" key="2">
    <source>
        <dbReference type="ARBA" id="ARBA00022448"/>
    </source>
</evidence>
<dbReference type="EMBL" id="QEWW01000009">
    <property type="protein sequence ID" value="PWD83686.1"/>
    <property type="molecule type" value="Genomic_DNA"/>
</dbReference>
<keyword evidence="6 9" id="KW-1133">Transmembrane helix</keyword>
<evidence type="ECO:0000256" key="4">
    <source>
        <dbReference type="ARBA" id="ARBA00022519"/>
    </source>
</evidence>
<dbReference type="AlphaFoldDB" id="A0A2U2AKV5"/>
<evidence type="ECO:0000256" key="6">
    <source>
        <dbReference type="ARBA" id="ARBA00022989"/>
    </source>
</evidence>
<protein>
    <recommendedName>
        <fullName evidence="9">TRAP transporter small permease protein</fullName>
    </recommendedName>
</protein>
<evidence type="ECO:0000256" key="1">
    <source>
        <dbReference type="ARBA" id="ARBA00004429"/>
    </source>
</evidence>
<comment type="function">
    <text evidence="9">Part of the tripartite ATP-independent periplasmic (TRAP) transport system.</text>
</comment>
<feature type="transmembrane region" description="Helical" evidence="9">
    <location>
        <begin position="21"/>
        <end position="43"/>
    </location>
</feature>
<keyword evidence="2 9" id="KW-0813">Transport</keyword>
<keyword evidence="3" id="KW-1003">Cell membrane</keyword>
<dbReference type="PANTHER" id="PTHR35011">
    <property type="entry name" value="2,3-DIKETO-L-GULONATE TRAP TRANSPORTER SMALL PERMEASE PROTEIN YIAM"/>
    <property type="match status" value="1"/>
</dbReference>
<gene>
    <name evidence="11" type="ORF">DC077_09260</name>
</gene>
<evidence type="ECO:0000256" key="9">
    <source>
        <dbReference type="RuleBase" id="RU369079"/>
    </source>
</evidence>
<evidence type="ECO:0000256" key="5">
    <source>
        <dbReference type="ARBA" id="ARBA00022692"/>
    </source>
</evidence>
<comment type="similarity">
    <text evidence="8 9">Belongs to the TRAP transporter small permease family.</text>
</comment>
<reference evidence="12" key="1">
    <citation type="submission" date="2018-05" db="EMBL/GenBank/DDBJ databases">
        <title>Ignatzschineria dubaiensis sp. nov., isolated from necrotic foot tissues of dromedaries (Camelus dromedarius) and associated maggots in Dubai, United Arab Emirates.</title>
        <authorList>
            <person name="Tsang C.C."/>
            <person name="Tang J.Y.M."/>
            <person name="Fong J.Y.H."/>
            <person name="Kinne J."/>
            <person name="Lee H.H."/>
            <person name="Joseph M."/>
            <person name="Jose S."/>
            <person name="Schuster R.K."/>
            <person name="Tang Y."/>
            <person name="Sivakumar S."/>
            <person name="Chen J.H.K."/>
            <person name="Teng J.L.L."/>
            <person name="Lau S.K.P."/>
            <person name="Wernery U."/>
            <person name="Woo P.C.Y."/>
        </authorList>
    </citation>
    <scope>NUCLEOTIDE SEQUENCE [LARGE SCALE GENOMIC DNA]</scope>
    <source>
        <strain evidence="12">UAE-HKU57</strain>
    </source>
</reference>
<evidence type="ECO:0000256" key="7">
    <source>
        <dbReference type="ARBA" id="ARBA00023136"/>
    </source>
</evidence>
<feature type="domain" description="Tripartite ATP-independent periplasmic transporters DctQ component" evidence="10">
    <location>
        <begin position="32"/>
        <end position="160"/>
    </location>
</feature>
<keyword evidence="5 9" id="KW-0812">Transmembrane</keyword>
<proteinExistence type="inferred from homology"/>
<sequence>MNILKKISHIIDTINIALGKIAIIAIFLATIISAGNALFRYAFNMSSNGMLEVQWYLFAVVFLLGSGYTYLKDQHIRIDIISNRFSSKVKATVEIIGIVFFLFPAFIMLFYLTIGPAISSWQIWEMSSNPGGLPRAPIKALLPVGMFFLILQGVSELCKAIITLRTSNDIAKHSEQQQQC</sequence>
<dbReference type="RefSeq" id="WP_109217988.1">
    <property type="nucleotide sequence ID" value="NZ_QEWT01000004.1"/>
</dbReference>
<evidence type="ECO:0000313" key="11">
    <source>
        <dbReference type="EMBL" id="PWD83686.1"/>
    </source>
</evidence>
<accession>A0A2U2AKV5</accession>
<comment type="subunit">
    <text evidence="9">The complex comprises the extracytoplasmic solute receptor protein and the two transmembrane proteins.</text>
</comment>
<comment type="subcellular location">
    <subcellularLocation>
        <location evidence="1 9">Cell inner membrane</location>
        <topology evidence="1 9">Multi-pass membrane protein</topology>
    </subcellularLocation>
</comment>
<comment type="caution">
    <text evidence="11">The sequence shown here is derived from an EMBL/GenBank/DDBJ whole genome shotgun (WGS) entry which is preliminary data.</text>
</comment>
<evidence type="ECO:0000256" key="3">
    <source>
        <dbReference type="ARBA" id="ARBA00022475"/>
    </source>
</evidence>
<organism evidence="11 12">
    <name type="scientific">Ignatzschineria cameli</name>
    <dbReference type="NCBI Taxonomy" id="2182793"/>
    <lineage>
        <taxon>Bacteria</taxon>
        <taxon>Pseudomonadati</taxon>
        <taxon>Pseudomonadota</taxon>
        <taxon>Gammaproteobacteria</taxon>
        <taxon>Cardiobacteriales</taxon>
        <taxon>Ignatzschineriaceae</taxon>
        <taxon>Ignatzschineria</taxon>
    </lineage>
</organism>
<dbReference type="GO" id="GO:0022857">
    <property type="term" value="F:transmembrane transporter activity"/>
    <property type="evidence" value="ECO:0007669"/>
    <property type="project" value="UniProtKB-UniRule"/>
</dbReference>